<evidence type="ECO:0000256" key="1">
    <source>
        <dbReference type="ARBA" id="ARBA00004167"/>
    </source>
</evidence>
<dbReference type="NCBIfam" id="TIGR03794">
    <property type="entry name" value="NHLM_micro_HlyD"/>
    <property type="match status" value="1"/>
</dbReference>
<keyword evidence="3 6" id="KW-1133">Transmembrane helix</keyword>
<comment type="subcellular location">
    <subcellularLocation>
        <location evidence="1">Membrane</location>
        <topology evidence="1">Single-pass membrane protein</topology>
    </subcellularLocation>
</comment>
<dbReference type="PANTHER" id="PTHR30386:SF26">
    <property type="entry name" value="TRANSPORT PROTEIN COMB"/>
    <property type="match status" value="1"/>
</dbReference>
<evidence type="ECO:0000256" key="6">
    <source>
        <dbReference type="SAM" id="Phobius"/>
    </source>
</evidence>
<dbReference type="Gene3D" id="2.40.50.100">
    <property type="match status" value="1"/>
</dbReference>
<dbReference type="Proteomes" id="UP000178735">
    <property type="component" value="Unassembled WGS sequence"/>
</dbReference>
<dbReference type="InterPro" id="IPR022275">
    <property type="entry name" value="NHPM_bacteriocin_SS_HylD"/>
</dbReference>
<feature type="domain" description="Multidrug resistance protein MdtA-like barrel-sandwich hybrid" evidence="7">
    <location>
        <begin position="77"/>
        <end position="275"/>
    </location>
</feature>
<evidence type="ECO:0000313" key="9">
    <source>
        <dbReference type="Proteomes" id="UP000178735"/>
    </source>
</evidence>
<dbReference type="AlphaFoldDB" id="A0A1F7WSP1"/>
<sequence length="421" mass="46318">MSGGLFRKAALEKLSTPDQLDRLIVITGPRGWLALLAIAGALVTALLWGVFGTISYKVGGTGMLIKTGGLFNICHNFSGRLVDIRVRDGDLIKEGDVVARIDQIDTLKQIFDLREKIAELSSQRDKTLLYSSDSNKKNIEYIEDEAKKLNDTIKSSRENLALLNEKMANQKKLVEKGLITKDTALATKQQINGIEESIAAAYNQLKALDVKKVDTDKSRNDEIYTITVQLKDLNDNLNSLLKKYDDSAKIVSPYAGKVVQVVAVTGKALNAGEPVATLELTGKNIKDIEAIVYVPISEGKLVSVGMDIRISPTIVKKEEYGFILGKVTEVSEYPVTSARMLELLANDQLVSTISQGGAMIEVKADLINDKTTVSGYKWSTEKGPPLKIQSGTFCDTLVTYKTERPINLVIPILRKWTGIYY</sequence>
<keyword evidence="2 6" id="KW-0812">Transmembrane</keyword>
<keyword evidence="4 6" id="KW-0472">Membrane</keyword>
<name>A0A1F7WSP1_9BACT</name>
<reference evidence="8 9" key="1">
    <citation type="journal article" date="2016" name="Nat. Commun.">
        <title>Thousands of microbial genomes shed light on interconnected biogeochemical processes in an aquifer system.</title>
        <authorList>
            <person name="Anantharaman K."/>
            <person name="Brown C.T."/>
            <person name="Hug L.A."/>
            <person name="Sharon I."/>
            <person name="Castelle C.J."/>
            <person name="Probst A.J."/>
            <person name="Thomas B.C."/>
            <person name="Singh A."/>
            <person name="Wilkins M.J."/>
            <person name="Karaoz U."/>
            <person name="Brodie E.L."/>
            <person name="Williams K.H."/>
            <person name="Hubbard S.S."/>
            <person name="Banfield J.F."/>
        </authorList>
    </citation>
    <scope>NUCLEOTIDE SEQUENCE [LARGE SCALE GENOMIC DNA]</scope>
</reference>
<evidence type="ECO:0000256" key="4">
    <source>
        <dbReference type="ARBA" id="ARBA00023136"/>
    </source>
</evidence>
<dbReference type="STRING" id="1817813.A2008_00905"/>
<evidence type="ECO:0000313" key="8">
    <source>
        <dbReference type="EMBL" id="OGM05760.1"/>
    </source>
</evidence>
<evidence type="ECO:0000256" key="5">
    <source>
        <dbReference type="SAM" id="Coils"/>
    </source>
</evidence>
<evidence type="ECO:0000259" key="7">
    <source>
        <dbReference type="Pfam" id="PF25917"/>
    </source>
</evidence>
<accession>A0A1F7WSP1</accession>
<feature type="transmembrane region" description="Helical" evidence="6">
    <location>
        <begin position="32"/>
        <end position="51"/>
    </location>
</feature>
<dbReference type="InterPro" id="IPR058625">
    <property type="entry name" value="MdtA-like_BSH"/>
</dbReference>
<protein>
    <submittedName>
        <fullName evidence="8">NHLP bacteriocin system secretion protein</fullName>
    </submittedName>
</protein>
<dbReference type="EMBL" id="MGFH01000099">
    <property type="protein sequence ID" value="OGM05760.1"/>
    <property type="molecule type" value="Genomic_DNA"/>
</dbReference>
<dbReference type="Pfam" id="PF25917">
    <property type="entry name" value="BSH_RND"/>
    <property type="match status" value="1"/>
</dbReference>
<evidence type="ECO:0000256" key="2">
    <source>
        <dbReference type="ARBA" id="ARBA00022692"/>
    </source>
</evidence>
<proteinExistence type="predicted"/>
<dbReference type="InterPro" id="IPR050739">
    <property type="entry name" value="MFP"/>
</dbReference>
<dbReference type="GO" id="GO:0016020">
    <property type="term" value="C:membrane"/>
    <property type="evidence" value="ECO:0007669"/>
    <property type="project" value="UniProtKB-SubCell"/>
</dbReference>
<gene>
    <name evidence="8" type="ORF">A2008_00905</name>
</gene>
<organism evidence="8 9">
    <name type="scientific">Candidatus Wallbacteria bacterium GWC2_49_35</name>
    <dbReference type="NCBI Taxonomy" id="1817813"/>
    <lineage>
        <taxon>Bacteria</taxon>
        <taxon>Candidatus Walliibacteriota</taxon>
    </lineage>
</organism>
<evidence type="ECO:0000256" key="3">
    <source>
        <dbReference type="ARBA" id="ARBA00022989"/>
    </source>
</evidence>
<dbReference type="PANTHER" id="PTHR30386">
    <property type="entry name" value="MEMBRANE FUSION SUBUNIT OF EMRAB-TOLC MULTIDRUG EFFLUX PUMP"/>
    <property type="match status" value="1"/>
</dbReference>
<feature type="coiled-coil region" evidence="5">
    <location>
        <begin position="139"/>
        <end position="173"/>
    </location>
</feature>
<comment type="caution">
    <text evidence="8">The sequence shown here is derived from an EMBL/GenBank/DDBJ whole genome shotgun (WGS) entry which is preliminary data.</text>
</comment>
<keyword evidence="5" id="KW-0175">Coiled coil</keyword>